<comment type="catalytic activity">
    <reaction evidence="8">
        <text>L-threonyl-[protein] + ATP = O-phospho-L-threonyl-[protein] + ADP + H(+)</text>
        <dbReference type="Rhea" id="RHEA:46608"/>
        <dbReference type="Rhea" id="RHEA-COMP:11060"/>
        <dbReference type="Rhea" id="RHEA-COMP:11605"/>
        <dbReference type="ChEBI" id="CHEBI:15378"/>
        <dbReference type="ChEBI" id="CHEBI:30013"/>
        <dbReference type="ChEBI" id="CHEBI:30616"/>
        <dbReference type="ChEBI" id="CHEBI:61977"/>
        <dbReference type="ChEBI" id="CHEBI:456216"/>
        <dbReference type="EC" id="2.7.11.1"/>
    </reaction>
</comment>
<organism evidence="11 12">
    <name type="scientific">Podospora appendiculata</name>
    <dbReference type="NCBI Taxonomy" id="314037"/>
    <lineage>
        <taxon>Eukaryota</taxon>
        <taxon>Fungi</taxon>
        <taxon>Dikarya</taxon>
        <taxon>Ascomycota</taxon>
        <taxon>Pezizomycotina</taxon>
        <taxon>Sordariomycetes</taxon>
        <taxon>Sordariomycetidae</taxon>
        <taxon>Sordariales</taxon>
        <taxon>Podosporaceae</taxon>
        <taxon>Podospora</taxon>
    </lineage>
</organism>
<comment type="function">
    <text evidence="1">Component of the EKC/KEOPS complex that is required for the formation of a threonylcarbamoyl group on adenosine at position 37 (t(6)A37) in tRNAs that read codons beginning with adenine. The complex is probably involved in the transfer of the threonylcarbamoyl moiety of threonylcarbamoyl-AMP (TC-AMP) to the N6 group of A37. BUD32 has ATPase activity in the context of the EKC/KEOPS complex and likely plays a supporting role to the catalytic subunit KAE1. The EKC/KEOPS complex also promotes both telomere uncapping and telomere elongation. The complex is required for efficient recruitment of transcriptional coactivators.</text>
</comment>
<dbReference type="EC" id="2.7.11.1" evidence="3"/>
<dbReference type="InterPro" id="IPR000719">
    <property type="entry name" value="Prot_kinase_dom"/>
</dbReference>
<feature type="domain" description="Protein kinase" evidence="10">
    <location>
        <begin position="12"/>
        <end position="285"/>
    </location>
</feature>
<dbReference type="GO" id="GO:0005524">
    <property type="term" value="F:ATP binding"/>
    <property type="evidence" value="ECO:0007669"/>
    <property type="project" value="InterPro"/>
</dbReference>
<reference evidence="11" key="1">
    <citation type="journal article" date="2023" name="Mol. Phylogenet. Evol.">
        <title>Genome-scale phylogeny and comparative genomics of the fungal order Sordariales.</title>
        <authorList>
            <person name="Hensen N."/>
            <person name="Bonometti L."/>
            <person name="Westerberg I."/>
            <person name="Brannstrom I.O."/>
            <person name="Guillou S."/>
            <person name="Cros-Aarteil S."/>
            <person name="Calhoun S."/>
            <person name="Haridas S."/>
            <person name="Kuo A."/>
            <person name="Mondo S."/>
            <person name="Pangilinan J."/>
            <person name="Riley R."/>
            <person name="LaButti K."/>
            <person name="Andreopoulos B."/>
            <person name="Lipzen A."/>
            <person name="Chen C."/>
            <person name="Yan M."/>
            <person name="Daum C."/>
            <person name="Ng V."/>
            <person name="Clum A."/>
            <person name="Steindorff A."/>
            <person name="Ohm R.A."/>
            <person name="Martin F."/>
            <person name="Silar P."/>
            <person name="Natvig D.O."/>
            <person name="Lalanne C."/>
            <person name="Gautier V."/>
            <person name="Ament-Velasquez S.L."/>
            <person name="Kruys A."/>
            <person name="Hutchinson M.I."/>
            <person name="Powell A.J."/>
            <person name="Barry K."/>
            <person name="Miller A.N."/>
            <person name="Grigoriev I.V."/>
            <person name="Debuchy R."/>
            <person name="Gladieux P."/>
            <person name="Hiltunen Thoren M."/>
            <person name="Johannesson H."/>
        </authorList>
    </citation>
    <scope>NUCLEOTIDE SEQUENCE</scope>
    <source>
        <strain evidence="11">CBS 314.62</strain>
    </source>
</reference>
<evidence type="ECO:0000256" key="6">
    <source>
        <dbReference type="ARBA" id="ARBA00030980"/>
    </source>
</evidence>
<accession>A0AAE0XI54</accession>
<evidence type="ECO:0000256" key="9">
    <source>
        <dbReference type="ARBA" id="ARBA00048679"/>
    </source>
</evidence>
<evidence type="ECO:0000256" key="8">
    <source>
        <dbReference type="ARBA" id="ARBA00047899"/>
    </source>
</evidence>
<dbReference type="InterPro" id="IPR008266">
    <property type="entry name" value="Tyr_kinase_AS"/>
</dbReference>
<keyword evidence="11" id="KW-0808">Transferase</keyword>
<evidence type="ECO:0000256" key="3">
    <source>
        <dbReference type="ARBA" id="ARBA00012513"/>
    </source>
</evidence>
<dbReference type="InterPro" id="IPR011009">
    <property type="entry name" value="Kinase-like_dom_sf"/>
</dbReference>
<comment type="subunit">
    <text evidence="2">Component of the EKC/KEOPS complex composed of at least BUD32, CGI121, GON7, KAE1 and PCC1; the whole complex dimerizes.</text>
</comment>
<dbReference type="Pfam" id="PF00069">
    <property type="entry name" value="Pkinase"/>
    <property type="match status" value="1"/>
</dbReference>
<proteinExistence type="predicted"/>
<dbReference type="SUPFAM" id="SSF56112">
    <property type="entry name" value="Protein kinase-like (PK-like)"/>
    <property type="match status" value="1"/>
</dbReference>
<gene>
    <name evidence="11" type="ORF">B0T22DRAFT_52728</name>
</gene>
<comment type="catalytic activity">
    <reaction evidence="9">
        <text>L-seryl-[protein] + ATP = O-phospho-L-seryl-[protein] + ADP + H(+)</text>
        <dbReference type="Rhea" id="RHEA:17989"/>
        <dbReference type="Rhea" id="RHEA-COMP:9863"/>
        <dbReference type="Rhea" id="RHEA-COMP:11604"/>
        <dbReference type="ChEBI" id="CHEBI:15378"/>
        <dbReference type="ChEBI" id="CHEBI:29999"/>
        <dbReference type="ChEBI" id="CHEBI:30616"/>
        <dbReference type="ChEBI" id="CHEBI:83421"/>
        <dbReference type="ChEBI" id="CHEBI:456216"/>
        <dbReference type="EC" id="2.7.11.1"/>
    </reaction>
</comment>
<comment type="caution">
    <text evidence="11">The sequence shown here is derived from an EMBL/GenBank/DDBJ whole genome shotgun (WGS) entry which is preliminary data.</text>
</comment>
<dbReference type="Proteomes" id="UP001270362">
    <property type="component" value="Unassembled WGS sequence"/>
</dbReference>
<dbReference type="EMBL" id="JAULSO010000001">
    <property type="protein sequence ID" value="KAK3693828.1"/>
    <property type="molecule type" value="Genomic_DNA"/>
</dbReference>
<evidence type="ECO:0000256" key="4">
    <source>
        <dbReference type="ARBA" id="ARBA00013948"/>
    </source>
</evidence>
<keyword evidence="11" id="KW-0418">Kinase</keyword>
<reference evidence="11" key="2">
    <citation type="submission" date="2023-06" db="EMBL/GenBank/DDBJ databases">
        <authorList>
            <consortium name="Lawrence Berkeley National Laboratory"/>
            <person name="Haridas S."/>
            <person name="Hensen N."/>
            <person name="Bonometti L."/>
            <person name="Westerberg I."/>
            <person name="Brannstrom I.O."/>
            <person name="Guillou S."/>
            <person name="Cros-Aarteil S."/>
            <person name="Calhoun S."/>
            <person name="Kuo A."/>
            <person name="Mondo S."/>
            <person name="Pangilinan J."/>
            <person name="Riley R."/>
            <person name="Labutti K."/>
            <person name="Andreopoulos B."/>
            <person name="Lipzen A."/>
            <person name="Chen C."/>
            <person name="Yanf M."/>
            <person name="Daum C."/>
            <person name="Ng V."/>
            <person name="Clum A."/>
            <person name="Steindorff A."/>
            <person name="Ohm R."/>
            <person name="Martin F."/>
            <person name="Silar P."/>
            <person name="Natvig D."/>
            <person name="Lalanne C."/>
            <person name="Gautier V."/>
            <person name="Ament-Velasquez S.L."/>
            <person name="Kruys A."/>
            <person name="Hutchinson M.I."/>
            <person name="Powell A.J."/>
            <person name="Barry K."/>
            <person name="Miller A.N."/>
            <person name="Grigoriev I.V."/>
            <person name="Debuchy R."/>
            <person name="Gladieux P."/>
            <person name="Thoren M.H."/>
            <person name="Johannesson H."/>
        </authorList>
    </citation>
    <scope>NUCLEOTIDE SEQUENCE</scope>
    <source>
        <strain evidence="11">CBS 314.62</strain>
    </source>
</reference>
<dbReference type="PANTHER" id="PTHR44329">
    <property type="entry name" value="SERINE/THREONINE-PROTEIN KINASE TNNI3K-RELATED"/>
    <property type="match status" value="1"/>
</dbReference>
<dbReference type="InterPro" id="IPR051681">
    <property type="entry name" value="Ser/Thr_Kinases-Pseudokinases"/>
</dbReference>
<dbReference type="PROSITE" id="PS00109">
    <property type="entry name" value="PROTEIN_KINASE_TYR"/>
    <property type="match status" value="1"/>
</dbReference>
<dbReference type="Gene3D" id="1.10.510.10">
    <property type="entry name" value="Transferase(Phosphotransferase) domain 1"/>
    <property type="match status" value="1"/>
</dbReference>
<sequence length="302" mass="34260">MAPYLRMPFRSLSVDDFISRGAAGHVFHINPNIVLKCPTKFDNAFPEQMEEMEESDKKIEAEKAVYRVLMEHPHPNIVQCILCVPEGIFLRRMESTLQERLSQSRTATIPARTQERWVLQLTSAVAWLERLGFVHGDLRPANILLDANDNIQLSDFDATVKPGAELMVASEPFCKMDENLETPLAGPVSEQFSLASCIYNIRFGHWPWHELDPRARGEKLIRNEFPSVSADPLFGDVTTRCWHGEYASIAFVEQDVLSRLGRTVAKDEALRRAAIEEIAAEHPLLRVECEEFVAKQARGRSC</sequence>
<dbReference type="SMART" id="SM00220">
    <property type="entry name" value="S_TKc"/>
    <property type="match status" value="1"/>
</dbReference>
<evidence type="ECO:0000259" key="10">
    <source>
        <dbReference type="PROSITE" id="PS50011"/>
    </source>
</evidence>
<dbReference type="AlphaFoldDB" id="A0AAE0XI54"/>
<dbReference type="GO" id="GO:0004674">
    <property type="term" value="F:protein serine/threonine kinase activity"/>
    <property type="evidence" value="ECO:0007669"/>
    <property type="project" value="UniProtKB-EC"/>
</dbReference>
<name>A0AAE0XI54_9PEZI</name>
<evidence type="ECO:0000256" key="5">
    <source>
        <dbReference type="ARBA" id="ARBA00019973"/>
    </source>
</evidence>
<protein>
    <recommendedName>
        <fullName evidence="5">EKC/KEOPS complex subunit BUD32</fullName>
        <ecNumber evidence="3">2.7.11.1</ecNumber>
    </recommendedName>
    <alternativeName>
        <fullName evidence="6 7">Atypical Serine/threonine protein kinase BUD32</fullName>
    </alternativeName>
    <alternativeName>
        <fullName evidence="4">EKC/KEOPS complex subunit bud32</fullName>
    </alternativeName>
</protein>
<keyword evidence="12" id="KW-1185">Reference proteome</keyword>
<dbReference type="PROSITE" id="PS50011">
    <property type="entry name" value="PROTEIN_KINASE_DOM"/>
    <property type="match status" value="1"/>
</dbReference>
<evidence type="ECO:0000256" key="1">
    <source>
        <dbReference type="ARBA" id="ARBA00003747"/>
    </source>
</evidence>
<evidence type="ECO:0000256" key="2">
    <source>
        <dbReference type="ARBA" id="ARBA00011534"/>
    </source>
</evidence>
<evidence type="ECO:0000256" key="7">
    <source>
        <dbReference type="ARBA" id="ARBA00033194"/>
    </source>
</evidence>
<evidence type="ECO:0000313" key="11">
    <source>
        <dbReference type="EMBL" id="KAK3693828.1"/>
    </source>
</evidence>
<evidence type="ECO:0000313" key="12">
    <source>
        <dbReference type="Proteomes" id="UP001270362"/>
    </source>
</evidence>